<dbReference type="OrthoDB" id="7738422at2"/>
<feature type="transmembrane region" description="Helical" evidence="1">
    <location>
        <begin position="67"/>
        <end position="87"/>
    </location>
</feature>
<comment type="caution">
    <text evidence="2">The sequence shown here is derived from an EMBL/GenBank/DDBJ whole genome shotgun (WGS) entry which is preliminary data.</text>
</comment>
<dbReference type="STRING" id="1337093.MBELCI_0360"/>
<feature type="transmembrane region" description="Helical" evidence="1">
    <location>
        <begin position="12"/>
        <end position="30"/>
    </location>
</feature>
<feature type="transmembrane region" description="Helical" evidence="1">
    <location>
        <begin position="143"/>
        <end position="162"/>
    </location>
</feature>
<keyword evidence="1" id="KW-0812">Transmembrane</keyword>
<dbReference type="eggNOG" id="ENOG502Z7MC">
    <property type="taxonomic scope" value="Bacteria"/>
</dbReference>
<accession>U3AHQ7</accession>
<reference evidence="2" key="1">
    <citation type="journal article" date="2013" name="Genome Announc.">
        <title>Draft Genome Sequence of Loktanella cinnabarina LL-001T, Isolated from Deep-Sea Floor Sediment.</title>
        <authorList>
            <person name="Nishi S."/>
            <person name="Tsubouchi T."/>
            <person name="Takaki Y."/>
            <person name="Koyanagi R."/>
            <person name="Satoh N."/>
            <person name="Maruyama T."/>
            <person name="Hatada Y."/>
        </authorList>
    </citation>
    <scope>NUCLEOTIDE SEQUENCE [LARGE SCALE GENOMIC DNA]</scope>
    <source>
        <strain evidence="2">LL-001</strain>
    </source>
</reference>
<feature type="transmembrane region" description="Helical" evidence="1">
    <location>
        <begin position="36"/>
        <end position="55"/>
    </location>
</feature>
<feature type="transmembrane region" description="Helical" evidence="1">
    <location>
        <begin position="234"/>
        <end position="253"/>
    </location>
</feature>
<dbReference type="EMBL" id="BATB01000002">
    <property type="protein sequence ID" value="GAD54308.1"/>
    <property type="molecule type" value="Genomic_DNA"/>
</dbReference>
<dbReference type="Proteomes" id="UP000016566">
    <property type="component" value="Unassembled WGS sequence"/>
</dbReference>
<feature type="transmembrane region" description="Helical" evidence="1">
    <location>
        <begin position="201"/>
        <end position="222"/>
    </location>
</feature>
<evidence type="ECO:0000256" key="1">
    <source>
        <dbReference type="SAM" id="Phobius"/>
    </source>
</evidence>
<keyword evidence="1" id="KW-0472">Membrane</keyword>
<name>U3AHQ7_9RHOB</name>
<proteinExistence type="predicted"/>
<keyword evidence="1" id="KW-1133">Transmembrane helix</keyword>
<sequence length="278" mass="29555">MVTRLTGGLLRAALVVLMIATPSMLLPAGGSGTPEIVALVALAAGLFTAVEYTSLSPSLVEFRDAQPFNRIRFVTTAAAVFLLSLMIRDAAGEASTITALVVALATPLGHALDIPYSPVRLVMLTLPEGTPAVLADQVRTGAALSYLISLGSLVTFAAMLRFRGWPMRSGNFNVWINLPTFDPTAGPDVIWRLRRDGQFNLVLGFLLPFVIPALMALGGPVFGPLNLSNPHTLIWTLTGWAFLPASLLMRGVALQRVADMIGAQRERATAREAGLLPA</sequence>
<dbReference type="AlphaFoldDB" id="U3AHQ7"/>
<protein>
    <submittedName>
        <fullName evidence="2">Membrane protein</fullName>
    </submittedName>
</protein>
<evidence type="ECO:0000313" key="2">
    <source>
        <dbReference type="EMBL" id="GAD54308.1"/>
    </source>
</evidence>
<organism evidence="2 3">
    <name type="scientific">Limimaricola cinnabarinus LL-001</name>
    <dbReference type="NCBI Taxonomy" id="1337093"/>
    <lineage>
        <taxon>Bacteria</taxon>
        <taxon>Pseudomonadati</taxon>
        <taxon>Pseudomonadota</taxon>
        <taxon>Alphaproteobacteria</taxon>
        <taxon>Rhodobacterales</taxon>
        <taxon>Paracoccaceae</taxon>
        <taxon>Limimaricola</taxon>
    </lineage>
</organism>
<gene>
    <name evidence="2" type="ORF">MBELCI_0360</name>
</gene>
<evidence type="ECO:0000313" key="3">
    <source>
        <dbReference type="Proteomes" id="UP000016566"/>
    </source>
</evidence>
<keyword evidence="3" id="KW-1185">Reference proteome</keyword>